<sequence>MTAQHARPAAAFGERLATAVAAHGPLCVGIDPHPGLLAEWGLADDARGLERFALTCVDALAGHVAVVKPQSAFFERHGSRGIAVLEKVLAGLAAQAPPGVPATLSLLDVKRGDIGSTMDGYADAYLAVGAPLGADAVTLSPYLGFGALASAIRTAEDAGRGVFVLARTSNAEGAEVQLAERAGRSVAQAIVDAAAAANRDALAAGAAREQAESGSIAIGDGCGPGIPALGPVGVVVGATAEHGLDLSALSGAVLAPGLGAQGATPADLAVRFAAVRGVLLPTASRSVLAAGPTSSAVRAAAAVLRDELAAAQATAH</sequence>
<comment type="pathway">
    <text evidence="1">Pyrimidine metabolism; UMP biosynthesis via de novo pathway; UMP from orotate: step 2/2.</text>
</comment>
<evidence type="ECO:0000256" key="1">
    <source>
        <dbReference type="ARBA" id="ARBA00004861"/>
    </source>
</evidence>
<evidence type="ECO:0000313" key="9">
    <source>
        <dbReference type="EMBL" id="MDT0352751.1"/>
    </source>
</evidence>
<proteinExistence type="inferred from homology"/>
<dbReference type="EMBL" id="JAVREJ010000021">
    <property type="protein sequence ID" value="MDT0352751.1"/>
    <property type="molecule type" value="Genomic_DNA"/>
</dbReference>
<dbReference type="Pfam" id="PF00215">
    <property type="entry name" value="OMPdecase"/>
    <property type="match status" value="1"/>
</dbReference>
<dbReference type="EC" id="4.1.1.23" evidence="7"/>
<dbReference type="CDD" id="cd04725">
    <property type="entry name" value="OMP_decarboxylase_like"/>
    <property type="match status" value="1"/>
</dbReference>
<dbReference type="InterPro" id="IPR001754">
    <property type="entry name" value="OMPdeCOase_dom"/>
</dbReference>
<protein>
    <recommendedName>
        <fullName evidence="7">Orotidine-5'-phosphate decarboxylase</fullName>
        <ecNumber evidence="7">4.1.1.23</ecNumber>
    </recommendedName>
</protein>
<evidence type="ECO:0000256" key="6">
    <source>
        <dbReference type="ARBA" id="ARBA00049157"/>
    </source>
</evidence>
<evidence type="ECO:0000256" key="5">
    <source>
        <dbReference type="ARBA" id="ARBA00023239"/>
    </source>
</evidence>
<evidence type="ECO:0000256" key="7">
    <source>
        <dbReference type="NCBIfam" id="TIGR02127"/>
    </source>
</evidence>
<organism evidence="9 10">
    <name type="scientific">Pseudonocardia charpentierae</name>
    <dbReference type="NCBI Taxonomy" id="3075545"/>
    <lineage>
        <taxon>Bacteria</taxon>
        <taxon>Bacillati</taxon>
        <taxon>Actinomycetota</taxon>
        <taxon>Actinomycetes</taxon>
        <taxon>Pseudonocardiales</taxon>
        <taxon>Pseudonocardiaceae</taxon>
        <taxon>Pseudonocardia</taxon>
    </lineage>
</organism>
<keyword evidence="3" id="KW-0210">Decarboxylase</keyword>
<reference evidence="10" key="1">
    <citation type="submission" date="2023-07" db="EMBL/GenBank/DDBJ databases">
        <title>30 novel species of actinomycetes from the DSMZ collection.</title>
        <authorList>
            <person name="Nouioui I."/>
        </authorList>
    </citation>
    <scope>NUCLEOTIDE SEQUENCE [LARGE SCALE GENOMIC DNA]</scope>
    <source>
        <strain evidence="10">DSM 45834</strain>
    </source>
</reference>
<evidence type="ECO:0000256" key="4">
    <source>
        <dbReference type="ARBA" id="ARBA00022975"/>
    </source>
</evidence>
<dbReference type="SMART" id="SM00934">
    <property type="entry name" value="OMPdecase"/>
    <property type="match status" value="1"/>
</dbReference>
<evidence type="ECO:0000256" key="3">
    <source>
        <dbReference type="ARBA" id="ARBA00022793"/>
    </source>
</evidence>
<dbReference type="GO" id="GO:0004590">
    <property type="term" value="F:orotidine-5'-phosphate decarboxylase activity"/>
    <property type="evidence" value="ECO:0007669"/>
    <property type="project" value="UniProtKB-EC"/>
</dbReference>
<dbReference type="NCBIfam" id="TIGR02127">
    <property type="entry name" value="pyrF_sub2"/>
    <property type="match status" value="1"/>
</dbReference>
<dbReference type="InterPro" id="IPR011995">
    <property type="entry name" value="OMPdecase_type-2"/>
</dbReference>
<comment type="caution">
    <text evidence="9">The sequence shown here is derived from an EMBL/GenBank/DDBJ whole genome shotgun (WGS) entry which is preliminary data.</text>
</comment>
<dbReference type="Proteomes" id="UP001183202">
    <property type="component" value="Unassembled WGS sequence"/>
</dbReference>
<dbReference type="RefSeq" id="WP_311559253.1">
    <property type="nucleotide sequence ID" value="NZ_JAVREJ010000021.1"/>
</dbReference>
<dbReference type="Gene3D" id="3.20.20.70">
    <property type="entry name" value="Aldolase class I"/>
    <property type="match status" value="1"/>
</dbReference>
<evidence type="ECO:0000256" key="2">
    <source>
        <dbReference type="ARBA" id="ARBA00008847"/>
    </source>
</evidence>
<evidence type="ECO:0000313" key="10">
    <source>
        <dbReference type="Proteomes" id="UP001183202"/>
    </source>
</evidence>
<comment type="similarity">
    <text evidence="2">Belongs to the OMP decarboxylase family. Type 2 subfamily.</text>
</comment>
<evidence type="ECO:0000259" key="8">
    <source>
        <dbReference type="SMART" id="SM00934"/>
    </source>
</evidence>
<keyword evidence="10" id="KW-1185">Reference proteome</keyword>
<comment type="catalytic activity">
    <reaction evidence="6">
        <text>orotidine 5'-phosphate + H(+) = UMP + CO2</text>
        <dbReference type="Rhea" id="RHEA:11596"/>
        <dbReference type="ChEBI" id="CHEBI:15378"/>
        <dbReference type="ChEBI" id="CHEBI:16526"/>
        <dbReference type="ChEBI" id="CHEBI:57538"/>
        <dbReference type="ChEBI" id="CHEBI:57865"/>
        <dbReference type="EC" id="4.1.1.23"/>
    </reaction>
</comment>
<gene>
    <name evidence="9" type="primary">pyrF</name>
    <name evidence="9" type="ORF">RM445_24820</name>
</gene>
<keyword evidence="4" id="KW-0665">Pyrimidine biosynthesis</keyword>
<dbReference type="InterPro" id="IPR011060">
    <property type="entry name" value="RibuloseP-bd_barrel"/>
</dbReference>
<dbReference type="PANTHER" id="PTHR43375:SF1">
    <property type="entry name" value="OROTIDINE 5'-PHOSPHATE DECARBOXYLASE"/>
    <property type="match status" value="1"/>
</dbReference>
<feature type="domain" description="Orotidine 5'-phosphate decarboxylase" evidence="8">
    <location>
        <begin position="25"/>
        <end position="300"/>
    </location>
</feature>
<keyword evidence="5 9" id="KW-0456">Lyase</keyword>
<name>A0ABU2NFL5_9PSEU</name>
<dbReference type="SUPFAM" id="SSF51366">
    <property type="entry name" value="Ribulose-phoshate binding barrel"/>
    <property type="match status" value="1"/>
</dbReference>
<accession>A0ABU2NFL5</accession>
<dbReference type="InterPro" id="IPR013785">
    <property type="entry name" value="Aldolase_TIM"/>
</dbReference>
<dbReference type="PANTHER" id="PTHR43375">
    <property type="entry name" value="OROTIDINE 5'-PHOSPHATE DECARBOXYLASE"/>
    <property type="match status" value="1"/>
</dbReference>